<feature type="domain" description="ABC transporter" evidence="4">
    <location>
        <begin position="6"/>
        <end position="240"/>
    </location>
</feature>
<dbReference type="CDD" id="cd03219">
    <property type="entry name" value="ABC_Mj1267_LivG_branched"/>
    <property type="match status" value="1"/>
</dbReference>
<evidence type="ECO:0000256" key="2">
    <source>
        <dbReference type="ARBA" id="ARBA00022741"/>
    </source>
</evidence>
<dbReference type="GO" id="GO:1903805">
    <property type="term" value="P:L-valine import across plasma membrane"/>
    <property type="evidence" value="ECO:0007669"/>
    <property type="project" value="TreeGrafter"/>
</dbReference>
<dbReference type="SMART" id="SM00382">
    <property type="entry name" value="AAA"/>
    <property type="match status" value="1"/>
</dbReference>
<dbReference type="RefSeq" id="WP_076529281.1">
    <property type="nucleotide sequence ID" value="NZ_BMEH01000002.1"/>
</dbReference>
<evidence type="ECO:0000259" key="4">
    <source>
        <dbReference type="PROSITE" id="PS50893"/>
    </source>
</evidence>
<keyword evidence="3 5" id="KW-0067">ATP-binding</keyword>
<dbReference type="STRING" id="1086013.SAMN05421774_10251"/>
<dbReference type="GO" id="GO:0005304">
    <property type="term" value="F:L-valine transmembrane transporter activity"/>
    <property type="evidence" value="ECO:0007669"/>
    <property type="project" value="TreeGrafter"/>
</dbReference>
<sequence length="244" mass="26253">MTDPILRLNGVRKAFGGLVAVNDVSFDLHRGEILGLIGPNGSGKTTTMNLISGAFGMDRGTITLDGAVISGLPANRVARKGIARTFQLLRLIDDMTVTENAAVGMAFRPGQPWNAELVTRCQTYLEVVGLADKAGLEVSKLTYIDQKRLELARALAMEPKVLLLDEWLAGLNATELRSGIEIIRKVRDMGTTIIMVEHVMSAIHSLCDRCVVMNAGGKIAEGTPATVLTDPHVVEAYLGEPHHA</sequence>
<dbReference type="GO" id="GO:0016887">
    <property type="term" value="F:ATP hydrolysis activity"/>
    <property type="evidence" value="ECO:0007669"/>
    <property type="project" value="InterPro"/>
</dbReference>
<dbReference type="GO" id="GO:1903806">
    <property type="term" value="P:L-isoleucine import across plasma membrane"/>
    <property type="evidence" value="ECO:0007669"/>
    <property type="project" value="TreeGrafter"/>
</dbReference>
<evidence type="ECO:0000256" key="3">
    <source>
        <dbReference type="ARBA" id="ARBA00022840"/>
    </source>
</evidence>
<evidence type="ECO:0000256" key="1">
    <source>
        <dbReference type="ARBA" id="ARBA00022448"/>
    </source>
</evidence>
<dbReference type="GO" id="GO:0042941">
    <property type="term" value="P:D-alanine transmembrane transport"/>
    <property type="evidence" value="ECO:0007669"/>
    <property type="project" value="TreeGrafter"/>
</dbReference>
<dbReference type="InterPro" id="IPR003439">
    <property type="entry name" value="ABC_transporter-like_ATP-bd"/>
</dbReference>
<dbReference type="PROSITE" id="PS50893">
    <property type="entry name" value="ABC_TRANSPORTER_2"/>
    <property type="match status" value="1"/>
</dbReference>
<keyword evidence="6" id="KW-1185">Reference proteome</keyword>
<dbReference type="AlphaFoldDB" id="A0A1N7LNQ7"/>
<dbReference type="InterPro" id="IPR051120">
    <property type="entry name" value="ABC_AA/LPS_Transport"/>
</dbReference>
<keyword evidence="1" id="KW-0813">Transport</keyword>
<protein>
    <submittedName>
        <fullName evidence="5">Amino acid/amide ABC transporter ATP-binding protein 1, HAAT family</fullName>
    </submittedName>
</protein>
<keyword evidence="2" id="KW-0547">Nucleotide-binding</keyword>
<dbReference type="PANTHER" id="PTHR45772">
    <property type="entry name" value="CONSERVED COMPONENT OF ABC TRANSPORTER FOR NATURAL AMINO ACIDS-RELATED"/>
    <property type="match status" value="1"/>
</dbReference>
<gene>
    <name evidence="5" type="ORF">SAMN05421774_10251</name>
</gene>
<dbReference type="SUPFAM" id="SSF52540">
    <property type="entry name" value="P-loop containing nucleoside triphosphate hydrolases"/>
    <property type="match status" value="1"/>
</dbReference>
<organism evidence="5 6">
    <name type="scientific">Gemmobacter megaterium</name>
    <dbReference type="NCBI Taxonomy" id="1086013"/>
    <lineage>
        <taxon>Bacteria</taxon>
        <taxon>Pseudomonadati</taxon>
        <taxon>Pseudomonadota</taxon>
        <taxon>Alphaproteobacteria</taxon>
        <taxon>Rhodobacterales</taxon>
        <taxon>Paracoccaceae</taxon>
        <taxon>Gemmobacter</taxon>
    </lineage>
</organism>
<dbReference type="EMBL" id="FTOT01000002">
    <property type="protein sequence ID" value="SIS75361.1"/>
    <property type="molecule type" value="Genomic_DNA"/>
</dbReference>
<evidence type="ECO:0000313" key="6">
    <source>
        <dbReference type="Proteomes" id="UP000186141"/>
    </source>
</evidence>
<dbReference type="Gene3D" id="3.40.50.300">
    <property type="entry name" value="P-loop containing nucleotide triphosphate hydrolases"/>
    <property type="match status" value="1"/>
</dbReference>
<reference evidence="5 6" key="1">
    <citation type="submission" date="2017-01" db="EMBL/GenBank/DDBJ databases">
        <authorList>
            <person name="Mah S.A."/>
            <person name="Swanson W.J."/>
            <person name="Moy G.W."/>
            <person name="Vacquier V.D."/>
        </authorList>
    </citation>
    <scope>NUCLEOTIDE SEQUENCE [LARGE SCALE GENOMIC DNA]</scope>
    <source>
        <strain evidence="5 6">DSM 26375</strain>
    </source>
</reference>
<dbReference type="InterPro" id="IPR027417">
    <property type="entry name" value="P-loop_NTPase"/>
</dbReference>
<evidence type="ECO:0000313" key="5">
    <source>
        <dbReference type="EMBL" id="SIS75361.1"/>
    </source>
</evidence>
<dbReference type="GO" id="GO:0015192">
    <property type="term" value="F:L-phenylalanine transmembrane transporter activity"/>
    <property type="evidence" value="ECO:0007669"/>
    <property type="project" value="TreeGrafter"/>
</dbReference>
<dbReference type="GO" id="GO:0005886">
    <property type="term" value="C:plasma membrane"/>
    <property type="evidence" value="ECO:0007669"/>
    <property type="project" value="TreeGrafter"/>
</dbReference>
<dbReference type="PANTHER" id="PTHR45772:SF7">
    <property type="entry name" value="AMINO ACID ABC TRANSPORTER ATP-BINDING PROTEIN"/>
    <property type="match status" value="1"/>
</dbReference>
<dbReference type="InterPro" id="IPR003593">
    <property type="entry name" value="AAA+_ATPase"/>
</dbReference>
<dbReference type="Pfam" id="PF00005">
    <property type="entry name" value="ABC_tran"/>
    <property type="match status" value="1"/>
</dbReference>
<dbReference type="GO" id="GO:0005524">
    <property type="term" value="F:ATP binding"/>
    <property type="evidence" value="ECO:0007669"/>
    <property type="project" value="UniProtKB-KW"/>
</dbReference>
<dbReference type="InterPro" id="IPR032823">
    <property type="entry name" value="BCA_ABC_TP_C"/>
</dbReference>
<dbReference type="GO" id="GO:0015188">
    <property type="term" value="F:L-isoleucine transmembrane transporter activity"/>
    <property type="evidence" value="ECO:0007669"/>
    <property type="project" value="TreeGrafter"/>
</dbReference>
<accession>A0A1N7LNQ7</accession>
<dbReference type="GO" id="GO:0015808">
    <property type="term" value="P:L-alanine transport"/>
    <property type="evidence" value="ECO:0007669"/>
    <property type="project" value="TreeGrafter"/>
</dbReference>
<name>A0A1N7LNQ7_9RHOB</name>
<dbReference type="Proteomes" id="UP000186141">
    <property type="component" value="Unassembled WGS sequence"/>
</dbReference>
<proteinExistence type="predicted"/>
<dbReference type="OrthoDB" id="9806149at2"/>
<dbReference type="Pfam" id="PF12399">
    <property type="entry name" value="BCA_ABC_TP_C"/>
    <property type="match status" value="1"/>
</dbReference>